<dbReference type="EMBL" id="JABAHZ010000001">
    <property type="protein sequence ID" value="NLR77297.1"/>
    <property type="molecule type" value="Genomic_DNA"/>
</dbReference>
<name>A0A847SEN0_9BACT</name>
<reference evidence="1 2" key="1">
    <citation type="submission" date="2020-04" db="EMBL/GenBank/DDBJ databases">
        <authorList>
            <person name="Yin C."/>
        </authorList>
    </citation>
    <scope>NUCLEOTIDE SEQUENCE [LARGE SCALE GENOMIC DNA]</scope>
    <source>
        <strain evidence="1 2">Ak56</strain>
    </source>
</reference>
<organism evidence="1 2">
    <name type="scientific">Chitinophaga eiseniae</name>
    <dbReference type="NCBI Taxonomy" id="634771"/>
    <lineage>
        <taxon>Bacteria</taxon>
        <taxon>Pseudomonadati</taxon>
        <taxon>Bacteroidota</taxon>
        <taxon>Chitinophagia</taxon>
        <taxon>Chitinophagales</taxon>
        <taxon>Chitinophagaceae</taxon>
        <taxon>Chitinophaga</taxon>
    </lineage>
</organism>
<proteinExistence type="predicted"/>
<accession>A0A847SEN0</accession>
<comment type="caution">
    <text evidence="1">The sequence shown here is derived from an EMBL/GenBank/DDBJ whole genome shotgun (WGS) entry which is preliminary data.</text>
</comment>
<sequence length="932" mass="105013">MSCKLTFKIDMDFGADVTAGKNPRADLETYLRQHPFNSSYQLYLLICDFLIKNAANYEFIDTEIGDLKIVGTIPCKSINFALTEQAKLRWIDGKKTVLDDFLIFLKKPATKVIITSVFGGDNFERLVIGLAGKDLPLPTPASVIAVADTLRKLYVPAGNFMSLFRLRDDAIRDVLPVFLNAANINKGLKLGFIGCLMDRMMGRAKKRRNDKARIDKLRLKIGLLARPKESYFKTYTENLGEVKEKLIAMACPNAGQGTIPADLFTNKDLYFLDKISEVIIPAVDDFQQVVFDSTYYNKLSRISMDNFNTFVAEETKANISVLYELLATMLDSISVECVYTKNNQNTNYVFNLYSFFGLKTYVGKVTGANFPGDDYMYCQDNTIDIPLNEQGSDKISFYNTQDNIYLYGADKNVIPFDSPAFPQLFGVNNQVTYTGLETGKDVGYMQLKLWMYSQFRTNTQMGREGIGMIINFQRTYQPFYVYNDTDKTLVTHLINPVETGGGGSIGRCEQPAKENYLWYFAGNINKLITEARVVLQNAAFTFNDFHLATYIGIEKKGTALPGNSLERWCRGLKPTANGRYFNLTLPNKSVFRYYLCNMPYVPVAGRTVNVVNSDRLTNFQFFYYRRAMLPAGEDPGSEYYKIVKSSDGGFENVSLPVPLQMPAVYAAFVAFKKKSNTIKNKGNYLKANKKMRAAAGAVMASIYPFYKNSVALSNNNLSATTFFNSVTEYSTEAVNSWQLIKSVRDTDEPGEITQEWCHLLGHGDGGDERVGNFVSGSRDCNSEQLSIETGQRMTTHNGAYKNLFMLKTTAYLLSDSSMEVKAGGKTYLGTSLQSVIRKAYTNLAIKDKPKTEAEMQKTVTNAPVAGFIRYKIFLRANVNQPFQKVFDYAFEGQSEFFDINQFRIISATLLYLLNKEAFYKGLYQSMNPVATK</sequence>
<dbReference type="RefSeq" id="WP_168736423.1">
    <property type="nucleotide sequence ID" value="NZ_JABAHZ010000001.1"/>
</dbReference>
<evidence type="ECO:0000313" key="2">
    <source>
        <dbReference type="Proteomes" id="UP000552864"/>
    </source>
</evidence>
<protein>
    <submittedName>
        <fullName evidence="1">Uncharacterized protein</fullName>
    </submittedName>
</protein>
<dbReference type="Proteomes" id="UP000552864">
    <property type="component" value="Unassembled WGS sequence"/>
</dbReference>
<dbReference type="AlphaFoldDB" id="A0A847SEN0"/>
<gene>
    <name evidence="1" type="ORF">HGH91_01595</name>
</gene>
<evidence type="ECO:0000313" key="1">
    <source>
        <dbReference type="EMBL" id="NLR77297.1"/>
    </source>
</evidence>
<keyword evidence="2" id="KW-1185">Reference proteome</keyword>